<evidence type="ECO:0000256" key="1">
    <source>
        <dbReference type="SAM" id="MobiDB-lite"/>
    </source>
</evidence>
<reference evidence="3" key="1">
    <citation type="submission" date="2020-10" db="EMBL/GenBank/DDBJ databases">
        <authorList>
            <person name="Gilroy R."/>
        </authorList>
    </citation>
    <scope>NUCLEOTIDE SEQUENCE</scope>
    <source>
        <strain evidence="3">ChiGjej1B1-24693</strain>
    </source>
</reference>
<keyword evidence="2" id="KW-0472">Membrane</keyword>
<keyword evidence="2" id="KW-0812">Transmembrane</keyword>
<accession>A0A9D1GWR1</accession>
<dbReference type="EMBL" id="DVLP01000041">
    <property type="protein sequence ID" value="HIT74225.1"/>
    <property type="molecule type" value="Genomic_DNA"/>
</dbReference>
<sequence>MATSPHSGPSSTGPGEVRPAAEVSTTRLGAALAAAGVVVSTVAAVLSPALWPWIGVAAAAVVLVTAVVQLVGWRRVVVDDVVPTGTRAKVSWWMHVVSWIAVLVGMYAMMTVLVASGFRDGRWVLALTGLVALVLGQTLGSTRFLRTAGPGGTIPGHAERLRRLADRRVAPPDGLDDVDDQDDPDGEDDDTASVDAEDAQLEDSSEAVEVAEPDDPGEDDDRGGDEDRPQG</sequence>
<feature type="region of interest" description="Disordered" evidence="1">
    <location>
        <begin position="168"/>
        <end position="231"/>
    </location>
</feature>
<feature type="transmembrane region" description="Helical" evidence="2">
    <location>
        <begin position="92"/>
        <end position="116"/>
    </location>
</feature>
<feature type="transmembrane region" description="Helical" evidence="2">
    <location>
        <begin position="28"/>
        <end position="46"/>
    </location>
</feature>
<proteinExistence type="predicted"/>
<dbReference type="Proteomes" id="UP000886842">
    <property type="component" value="Unassembled WGS sequence"/>
</dbReference>
<organism evidence="3 4">
    <name type="scientific">Candidatus Avipropionibacterium avicola</name>
    <dbReference type="NCBI Taxonomy" id="2840701"/>
    <lineage>
        <taxon>Bacteria</taxon>
        <taxon>Bacillati</taxon>
        <taxon>Actinomycetota</taxon>
        <taxon>Actinomycetes</taxon>
        <taxon>Propionibacteriales</taxon>
        <taxon>Propionibacteriaceae</taxon>
        <taxon>Propionibacteriaceae incertae sedis</taxon>
        <taxon>Candidatus Avipropionibacterium</taxon>
    </lineage>
</organism>
<evidence type="ECO:0000313" key="4">
    <source>
        <dbReference type="Proteomes" id="UP000886842"/>
    </source>
</evidence>
<protein>
    <submittedName>
        <fullName evidence="3">Uncharacterized protein</fullName>
    </submittedName>
</protein>
<reference evidence="3" key="2">
    <citation type="journal article" date="2021" name="PeerJ">
        <title>Extensive microbial diversity within the chicken gut microbiome revealed by metagenomics and culture.</title>
        <authorList>
            <person name="Gilroy R."/>
            <person name="Ravi A."/>
            <person name="Getino M."/>
            <person name="Pursley I."/>
            <person name="Horton D.L."/>
            <person name="Alikhan N.F."/>
            <person name="Baker D."/>
            <person name="Gharbi K."/>
            <person name="Hall N."/>
            <person name="Watson M."/>
            <person name="Adriaenssens E.M."/>
            <person name="Foster-Nyarko E."/>
            <person name="Jarju S."/>
            <person name="Secka A."/>
            <person name="Antonio M."/>
            <person name="Oren A."/>
            <person name="Chaudhuri R.R."/>
            <person name="La Ragione R."/>
            <person name="Hildebrand F."/>
            <person name="Pallen M.J."/>
        </authorList>
    </citation>
    <scope>NUCLEOTIDE SEQUENCE</scope>
    <source>
        <strain evidence="3">ChiGjej1B1-24693</strain>
    </source>
</reference>
<feature type="transmembrane region" description="Helical" evidence="2">
    <location>
        <begin position="123"/>
        <end position="140"/>
    </location>
</feature>
<comment type="caution">
    <text evidence="3">The sequence shown here is derived from an EMBL/GenBank/DDBJ whole genome shotgun (WGS) entry which is preliminary data.</text>
</comment>
<feature type="transmembrane region" description="Helical" evidence="2">
    <location>
        <begin position="53"/>
        <end position="72"/>
    </location>
</feature>
<dbReference type="AlphaFoldDB" id="A0A9D1GWR1"/>
<name>A0A9D1GWR1_9ACTN</name>
<keyword evidence="2" id="KW-1133">Transmembrane helix</keyword>
<feature type="compositionally biased region" description="Acidic residues" evidence="1">
    <location>
        <begin position="174"/>
        <end position="224"/>
    </location>
</feature>
<gene>
    <name evidence="3" type="ORF">IAA98_01395</name>
</gene>
<evidence type="ECO:0000256" key="2">
    <source>
        <dbReference type="SAM" id="Phobius"/>
    </source>
</evidence>
<evidence type="ECO:0000313" key="3">
    <source>
        <dbReference type="EMBL" id="HIT74225.1"/>
    </source>
</evidence>